<accession>A0ACC0DL52</accession>
<evidence type="ECO:0000313" key="1">
    <source>
        <dbReference type="EMBL" id="KAI6093529.1"/>
    </source>
</evidence>
<evidence type="ECO:0000313" key="2">
    <source>
        <dbReference type="Proteomes" id="UP001497680"/>
    </source>
</evidence>
<reference evidence="1 2" key="1">
    <citation type="journal article" date="2022" name="New Phytol.">
        <title>Ecological generalism drives hyperdiversity of secondary metabolite gene clusters in xylarialean endophytes.</title>
        <authorList>
            <person name="Franco M.E.E."/>
            <person name="Wisecaver J.H."/>
            <person name="Arnold A.E."/>
            <person name="Ju Y.M."/>
            <person name="Slot J.C."/>
            <person name="Ahrendt S."/>
            <person name="Moore L.P."/>
            <person name="Eastman K.E."/>
            <person name="Scott K."/>
            <person name="Konkel Z."/>
            <person name="Mondo S.J."/>
            <person name="Kuo A."/>
            <person name="Hayes R.D."/>
            <person name="Haridas S."/>
            <person name="Andreopoulos B."/>
            <person name="Riley R."/>
            <person name="LaButti K."/>
            <person name="Pangilinan J."/>
            <person name="Lipzen A."/>
            <person name="Amirebrahimi M."/>
            <person name="Yan J."/>
            <person name="Adam C."/>
            <person name="Keymanesh K."/>
            <person name="Ng V."/>
            <person name="Louie K."/>
            <person name="Northen T."/>
            <person name="Drula E."/>
            <person name="Henrissat B."/>
            <person name="Hsieh H.M."/>
            <person name="Youens-Clark K."/>
            <person name="Lutzoni F."/>
            <person name="Miadlikowska J."/>
            <person name="Eastwood D.C."/>
            <person name="Hamelin R.C."/>
            <person name="Grigoriev I.V."/>
            <person name="U'Ren J.M."/>
        </authorList>
    </citation>
    <scope>NUCLEOTIDE SEQUENCE [LARGE SCALE GENOMIC DNA]</scope>
    <source>
        <strain evidence="1 2">ER1909</strain>
    </source>
</reference>
<protein>
    <submittedName>
        <fullName evidence="1">Uncharacterized protein</fullName>
    </submittedName>
</protein>
<dbReference type="EMBL" id="MU394280">
    <property type="protein sequence ID" value="KAI6093529.1"/>
    <property type="molecule type" value="Genomic_DNA"/>
</dbReference>
<keyword evidence="2" id="KW-1185">Reference proteome</keyword>
<name>A0ACC0DL52_9PEZI</name>
<comment type="caution">
    <text evidence="1">The sequence shown here is derived from an EMBL/GenBank/DDBJ whole genome shotgun (WGS) entry which is preliminary data.</text>
</comment>
<gene>
    <name evidence="1" type="ORF">F4821DRAFT_220819</name>
</gene>
<sequence>MSANSSSFLQNKVAVITGASKGIGKASAIALARLGATVVINYSSDEQSAQETLAEVKKIGSGEARIVRADVGSVAGAQSLVKQAVDAYSKIDVLVANAGVMPMMDLEHTTEEAFDRTFAVNVKGPYFLAQAAAPHMAKGSHIIFMSTTLTTASTVQPPYLLYNSTKGAIEQMTRVISKDLGRKGILVNCVAPGPTGTDLFFRGKSEELLKTIAGFNPQGRIGTPEEIAEAVVFLSQSSWVSGQVVRANGGMA</sequence>
<organism evidence="1 2">
    <name type="scientific">Hypoxylon rubiginosum</name>
    <dbReference type="NCBI Taxonomy" id="110542"/>
    <lineage>
        <taxon>Eukaryota</taxon>
        <taxon>Fungi</taxon>
        <taxon>Dikarya</taxon>
        <taxon>Ascomycota</taxon>
        <taxon>Pezizomycotina</taxon>
        <taxon>Sordariomycetes</taxon>
        <taxon>Xylariomycetidae</taxon>
        <taxon>Xylariales</taxon>
        <taxon>Hypoxylaceae</taxon>
        <taxon>Hypoxylon</taxon>
    </lineage>
</organism>
<dbReference type="Proteomes" id="UP001497680">
    <property type="component" value="Unassembled WGS sequence"/>
</dbReference>
<proteinExistence type="predicted"/>